<evidence type="ECO:0000259" key="11">
    <source>
        <dbReference type="Pfam" id="PF10290"/>
    </source>
</evidence>
<feature type="compositionally biased region" description="Basic and acidic residues" evidence="8">
    <location>
        <begin position="116"/>
        <end position="128"/>
    </location>
</feature>
<keyword evidence="7" id="KW-0961">Cell wall biogenesis/degradation</keyword>
<keyword evidence="5" id="KW-0378">Hydrolase</keyword>
<feature type="chain" id="PRO_5040253792" description="glucan endo-1,3-beta-D-glucosidase" evidence="9">
    <location>
        <begin position="20"/>
        <end position="497"/>
    </location>
</feature>
<evidence type="ECO:0000256" key="2">
    <source>
        <dbReference type="ARBA" id="ARBA00006055"/>
    </source>
</evidence>
<dbReference type="InterPro" id="IPR018805">
    <property type="entry name" value="YJL171C/Tos1_C"/>
</dbReference>
<dbReference type="PANTHER" id="PTHR31737:SF2">
    <property type="entry name" value="PROTEIN TOS1"/>
    <property type="match status" value="1"/>
</dbReference>
<evidence type="ECO:0000256" key="1">
    <source>
        <dbReference type="ARBA" id="ARBA00000382"/>
    </source>
</evidence>
<dbReference type="PANTHER" id="PTHR31737">
    <property type="entry name" value="PROTEIN TOS1"/>
    <property type="match status" value="1"/>
</dbReference>
<feature type="domain" description="Cell wall protein YJL171C/Tos1 C-terminal" evidence="10">
    <location>
        <begin position="250"/>
        <end position="479"/>
    </location>
</feature>
<keyword evidence="4 9" id="KW-0732">Signal</keyword>
<evidence type="ECO:0000256" key="7">
    <source>
        <dbReference type="ARBA" id="ARBA00023316"/>
    </source>
</evidence>
<dbReference type="GO" id="GO:0009277">
    <property type="term" value="C:fungal-type cell wall"/>
    <property type="evidence" value="ECO:0007669"/>
    <property type="project" value="TreeGrafter"/>
</dbReference>
<organism evidence="12 13">
    <name type="scientific">Polyplosphaeria fusca</name>
    <dbReference type="NCBI Taxonomy" id="682080"/>
    <lineage>
        <taxon>Eukaryota</taxon>
        <taxon>Fungi</taxon>
        <taxon>Dikarya</taxon>
        <taxon>Ascomycota</taxon>
        <taxon>Pezizomycotina</taxon>
        <taxon>Dothideomycetes</taxon>
        <taxon>Pleosporomycetidae</taxon>
        <taxon>Pleosporales</taxon>
        <taxon>Tetraplosphaeriaceae</taxon>
        <taxon>Polyplosphaeria</taxon>
    </lineage>
</organism>
<evidence type="ECO:0000256" key="3">
    <source>
        <dbReference type="ARBA" id="ARBA00012780"/>
    </source>
</evidence>
<keyword evidence="6" id="KW-0326">Glycosidase</keyword>
<dbReference type="GO" id="GO:0071555">
    <property type="term" value="P:cell wall organization"/>
    <property type="evidence" value="ECO:0007669"/>
    <property type="project" value="UniProtKB-KW"/>
</dbReference>
<dbReference type="Pfam" id="PF10287">
    <property type="entry name" value="YJL171C_Tos1_C"/>
    <property type="match status" value="1"/>
</dbReference>
<dbReference type="EMBL" id="ML996123">
    <property type="protein sequence ID" value="KAF2736585.1"/>
    <property type="molecule type" value="Genomic_DNA"/>
</dbReference>
<evidence type="ECO:0000256" key="6">
    <source>
        <dbReference type="ARBA" id="ARBA00023295"/>
    </source>
</evidence>
<name>A0A9P4R3Z6_9PLEO</name>
<feature type="compositionally biased region" description="Polar residues" evidence="8">
    <location>
        <begin position="149"/>
        <end position="163"/>
    </location>
</feature>
<feature type="signal peptide" evidence="9">
    <location>
        <begin position="1"/>
        <end position="19"/>
    </location>
</feature>
<dbReference type="GO" id="GO:0042973">
    <property type="term" value="F:glucan endo-1,3-beta-D-glucosidase activity"/>
    <property type="evidence" value="ECO:0007669"/>
    <property type="project" value="UniProtKB-EC"/>
</dbReference>
<accession>A0A9P4R3Z6</accession>
<evidence type="ECO:0000256" key="5">
    <source>
        <dbReference type="ARBA" id="ARBA00022801"/>
    </source>
</evidence>
<dbReference type="EC" id="3.2.1.39" evidence="3"/>
<sequence length="497" mass="53746">MWTLLAIAALPLLAPVAHGKTSAQLCRGTAAEADDGNWYCSEVSTITYKNISQPGTYNRTTGVDPSTGLCAHQPISYSGRGSLTPLLGELSMHLRGPMNISKIAIYTLSASASNVESERSDILPERSQRTGRQAQAAPLGQLLSRRRAQPSTTSRPSHYSASIEANPQHFNTRWFKKSDSGICSTQLQPVTITETVYLPETACECIASTANENTTILATDPYSTGCPTSSEPTVSLAISRPTVAARAVGWNRIASYTSAAPAEATGIVFLANLGDERKSGTFDYAFGNSLSYVSPDGGRVASDPGPFAGTLQTSEVEMAAFSDKACNGDCEYSRPKSTQYHGWDGESKAFFIEFQMDHYDNVGNDQGMLSDAPAWWFLNAAIPRTLQYGNDRNNIPCSCWSTGCGEFDAFEVLGKGEERAKSTIHRQGNLEGGDSNYFQRPVGRRMKFGVIFTNLNITATVIDDSFNFPPTLDQGTIDKLIAYDSNSNAHSLFRIGS</sequence>
<evidence type="ECO:0000256" key="8">
    <source>
        <dbReference type="SAM" id="MobiDB-lite"/>
    </source>
</evidence>
<feature type="region of interest" description="Disordered" evidence="8">
    <location>
        <begin position="116"/>
        <end position="163"/>
    </location>
</feature>
<dbReference type="Proteomes" id="UP000799444">
    <property type="component" value="Unassembled WGS sequence"/>
</dbReference>
<evidence type="ECO:0000313" key="13">
    <source>
        <dbReference type="Proteomes" id="UP000799444"/>
    </source>
</evidence>
<comment type="caution">
    <text evidence="12">The sequence shown here is derived from an EMBL/GenBank/DDBJ whole genome shotgun (WGS) entry which is preliminary data.</text>
</comment>
<protein>
    <recommendedName>
        <fullName evidence="3">glucan endo-1,3-beta-D-glucosidase</fullName>
        <ecNumber evidence="3">3.2.1.39</ecNumber>
    </recommendedName>
</protein>
<evidence type="ECO:0000256" key="4">
    <source>
        <dbReference type="ARBA" id="ARBA00022729"/>
    </source>
</evidence>
<feature type="domain" description="Cell wall protein YJL171C/Tos1 N-terminal" evidence="11">
    <location>
        <begin position="45"/>
        <end position="107"/>
    </location>
</feature>
<evidence type="ECO:0000256" key="9">
    <source>
        <dbReference type="SAM" id="SignalP"/>
    </source>
</evidence>
<comment type="catalytic activity">
    <reaction evidence="1">
        <text>Hydrolysis of (1-&gt;3)-beta-D-glucosidic linkages in (1-&gt;3)-beta-D-glucans.</text>
        <dbReference type="EC" id="3.2.1.39"/>
    </reaction>
</comment>
<reference evidence="12" key="1">
    <citation type="journal article" date="2020" name="Stud. Mycol.">
        <title>101 Dothideomycetes genomes: a test case for predicting lifestyles and emergence of pathogens.</title>
        <authorList>
            <person name="Haridas S."/>
            <person name="Albert R."/>
            <person name="Binder M."/>
            <person name="Bloem J."/>
            <person name="Labutti K."/>
            <person name="Salamov A."/>
            <person name="Andreopoulos B."/>
            <person name="Baker S."/>
            <person name="Barry K."/>
            <person name="Bills G."/>
            <person name="Bluhm B."/>
            <person name="Cannon C."/>
            <person name="Castanera R."/>
            <person name="Culley D."/>
            <person name="Daum C."/>
            <person name="Ezra D."/>
            <person name="Gonzalez J."/>
            <person name="Henrissat B."/>
            <person name="Kuo A."/>
            <person name="Liang C."/>
            <person name="Lipzen A."/>
            <person name="Lutzoni F."/>
            <person name="Magnuson J."/>
            <person name="Mondo S."/>
            <person name="Nolan M."/>
            <person name="Ohm R."/>
            <person name="Pangilinan J."/>
            <person name="Park H.-J."/>
            <person name="Ramirez L."/>
            <person name="Alfaro M."/>
            <person name="Sun H."/>
            <person name="Tritt A."/>
            <person name="Yoshinaga Y."/>
            <person name="Zwiers L.-H."/>
            <person name="Turgeon B."/>
            <person name="Goodwin S."/>
            <person name="Spatafora J."/>
            <person name="Crous P."/>
            <person name="Grigoriev I."/>
        </authorList>
    </citation>
    <scope>NUCLEOTIDE SEQUENCE</scope>
    <source>
        <strain evidence="12">CBS 125425</strain>
    </source>
</reference>
<proteinExistence type="inferred from homology"/>
<dbReference type="OrthoDB" id="118256at2759"/>
<gene>
    <name evidence="12" type="ORF">EJ04DRAFT_521802</name>
</gene>
<dbReference type="AlphaFoldDB" id="A0A9P4R3Z6"/>
<dbReference type="InterPro" id="IPR018807">
    <property type="entry name" value="YJL171C/Tos1_N"/>
</dbReference>
<evidence type="ECO:0000313" key="12">
    <source>
        <dbReference type="EMBL" id="KAF2736585.1"/>
    </source>
</evidence>
<comment type="similarity">
    <text evidence="2">Belongs to the PGA52 family.</text>
</comment>
<dbReference type="Pfam" id="PF10290">
    <property type="entry name" value="YJL171C_Tos1_N"/>
    <property type="match status" value="1"/>
</dbReference>
<evidence type="ECO:0000259" key="10">
    <source>
        <dbReference type="Pfam" id="PF10287"/>
    </source>
</evidence>
<keyword evidence="13" id="KW-1185">Reference proteome</keyword>